<dbReference type="Gene3D" id="1.10.357.10">
    <property type="entry name" value="Tetracycline Repressor, domain 2"/>
    <property type="match status" value="1"/>
</dbReference>
<accession>A0A5C8HU19</accession>
<dbReference type="Pfam" id="PF00440">
    <property type="entry name" value="TetR_N"/>
    <property type="match status" value="1"/>
</dbReference>
<reference evidence="6 7" key="1">
    <citation type="submission" date="2019-08" db="EMBL/GenBank/DDBJ databases">
        <authorList>
            <person name="Dong K."/>
        </authorList>
    </citation>
    <scope>NUCLEOTIDE SEQUENCE [LARGE SCALE GENOMIC DNA]</scope>
    <source>
        <strain evidence="6 7">JCM14558</strain>
    </source>
</reference>
<dbReference type="RefSeq" id="WP_147894752.1">
    <property type="nucleotide sequence ID" value="NZ_BAAANR010000001.1"/>
</dbReference>
<evidence type="ECO:0000313" key="6">
    <source>
        <dbReference type="EMBL" id="TXK09539.1"/>
    </source>
</evidence>
<evidence type="ECO:0000259" key="5">
    <source>
        <dbReference type="PROSITE" id="PS50977"/>
    </source>
</evidence>
<dbReference type="InterPro" id="IPR050109">
    <property type="entry name" value="HTH-type_TetR-like_transc_reg"/>
</dbReference>
<evidence type="ECO:0000256" key="1">
    <source>
        <dbReference type="ARBA" id="ARBA00023015"/>
    </source>
</evidence>
<dbReference type="AlphaFoldDB" id="A0A5C8HU19"/>
<dbReference type="InterPro" id="IPR001647">
    <property type="entry name" value="HTH_TetR"/>
</dbReference>
<evidence type="ECO:0000256" key="4">
    <source>
        <dbReference type="PROSITE-ProRule" id="PRU00335"/>
    </source>
</evidence>
<dbReference type="Proteomes" id="UP000321034">
    <property type="component" value="Unassembled WGS sequence"/>
</dbReference>
<sequence>MTSSAVRRPRRDAQANRAGIVSAAAVEIARDPHASLDAIARSAGLSRRALYGHFDDRDALVTEVIVTGAARFNAIAARIDDPDPRRALALLAAALWHEASHVRAAAAIALDETHVSHTAAALAPLRAKIAEIVARGRADGSLRTDIPADVLTDLIEGTGRAVVSHLHVDAGDGGELAVKAVLGIAGLSWRESIELLADDAEEAGE</sequence>
<protein>
    <submittedName>
        <fullName evidence="6">TetR/AcrR family transcriptional regulator</fullName>
    </submittedName>
</protein>
<keyword evidence="7" id="KW-1185">Reference proteome</keyword>
<dbReference type="InterPro" id="IPR009057">
    <property type="entry name" value="Homeodomain-like_sf"/>
</dbReference>
<organism evidence="6 7">
    <name type="scientific">Microbacterium hatanonis</name>
    <dbReference type="NCBI Taxonomy" id="404366"/>
    <lineage>
        <taxon>Bacteria</taxon>
        <taxon>Bacillati</taxon>
        <taxon>Actinomycetota</taxon>
        <taxon>Actinomycetes</taxon>
        <taxon>Micrococcales</taxon>
        <taxon>Microbacteriaceae</taxon>
        <taxon>Microbacterium</taxon>
    </lineage>
</organism>
<evidence type="ECO:0000313" key="7">
    <source>
        <dbReference type="Proteomes" id="UP000321034"/>
    </source>
</evidence>
<feature type="domain" description="HTH tetR-type" evidence="5">
    <location>
        <begin position="14"/>
        <end position="72"/>
    </location>
</feature>
<dbReference type="PROSITE" id="PS50977">
    <property type="entry name" value="HTH_TETR_2"/>
    <property type="match status" value="1"/>
</dbReference>
<dbReference type="PANTHER" id="PTHR30055:SF234">
    <property type="entry name" value="HTH-TYPE TRANSCRIPTIONAL REGULATOR BETI"/>
    <property type="match status" value="1"/>
</dbReference>
<comment type="caution">
    <text evidence="6">The sequence shown here is derived from an EMBL/GenBank/DDBJ whole genome shotgun (WGS) entry which is preliminary data.</text>
</comment>
<keyword evidence="1" id="KW-0805">Transcription regulation</keyword>
<feature type="DNA-binding region" description="H-T-H motif" evidence="4">
    <location>
        <begin position="35"/>
        <end position="54"/>
    </location>
</feature>
<dbReference type="GO" id="GO:0003700">
    <property type="term" value="F:DNA-binding transcription factor activity"/>
    <property type="evidence" value="ECO:0007669"/>
    <property type="project" value="TreeGrafter"/>
</dbReference>
<dbReference type="GO" id="GO:0000976">
    <property type="term" value="F:transcription cis-regulatory region binding"/>
    <property type="evidence" value="ECO:0007669"/>
    <property type="project" value="TreeGrafter"/>
</dbReference>
<dbReference type="SUPFAM" id="SSF48498">
    <property type="entry name" value="Tetracyclin repressor-like, C-terminal domain"/>
    <property type="match status" value="1"/>
</dbReference>
<gene>
    <name evidence="6" type="ORF">FVP77_11490</name>
</gene>
<dbReference type="EMBL" id="VRSV01000002">
    <property type="protein sequence ID" value="TXK09539.1"/>
    <property type="molecule type" value="Genomic_DNA"/>
</dbReference>
<dbReference type="InterPro" id="IPR036271">
    <property type="entry name" value="Tet_transcr_reg_TetR-rel_C_sf"/>
</dbReference>
<name>A0A5C8HU19_9MICO</name>
<dbReference type="SUPFAM" id="SSF46689">
    <property type="entry name" value="Homeodomain-like"/>
    <property type="match status" value="1"/>
</dbReference>
<evidence type="ECO:0000256" key="3">
    <source>
        <dbReference type="ARBA" id="ARBA00023163"/>
    </source>
</evidence>
<dbReference type="OrthoDB" id="3869819at2"/>
<dbReference type="PANTHER" id="PTHR30055">
    <property type="entry name" value="HTH-TYPE TRANSCRIPTIONAL REGULATOR RUTR"/>
    <property type="match status" value="1"/>
</dbReference>
<keyword evidence="2 4" id="KW-0238">DNA-binding</keyword>
<proteinExistence type="predicted"/>
<keyword evidence="3" id="KW-0804">Transcription</keyword>
<evidence type="ECO:0000256" key="2">
    <source>
        <dbReference type="ARBA" id="ARBA00023125"/>
    </source>
</evidence>